<dbReference type="SUPFAM" id="SSF50978">
    <property type="entry name" value="WD40 repeat-like"/>
    <property type="match status" value="1"/>
</dbReference>
<dbReference type="InterPro" id="IPR015943">
    <property type="entry name" value="WD40/YVTN_repeat-like_dom_sf"/>
</dbReference>
<feature type="repeat" description="WD" evidence="6">
    <location>
        <begin position="11"/>
        <end position="42"/>
    </location>
</feature>
<evidence type="ECO:0000313" key="8">
    <source>
        <dbReference type="EMBL" id="CAB3230984.1"/>
    </source>
</evidence>
<dbReference type="InterPro" id="IPR020472">
    <property type="entry name" value="WD40_PAC1"/>
</dbReference>
<dbReference type="EMBL" id="LR783955">
    <property type="protein sequence ID" value="CAB3230984.1"/>
    <property type="molecule type" value="mRNA"/>
</dbReference>
<comment type="subunit">
    <text evidence="4">Component of the CIA complex. Interacts with CIAO2A and forms a complex with CIAO2B and MMS19; the interactions with CIAO2A and CIAO2B are mutually exclusive. Interacts with CHD1L, ERCC2, IREB2 and POLD1. Component of the MMXD complex, which includes CIAO1, ERCC2, CIAO2B, MMS19 and SLC25A5. Interacts with WT1. Interacts with CIAO3. Interacts (via LYR motif) with HSC20.</text>
</comment>
<feature type="repeat" description="WD" evidence="6">
    <location>
        <begin position="299"/>
        <end position="336"/>
    </location>
</feature>
<dbReference type="PROSITE" id="PS50294">
    <property type="entry name" value="WD_REPEATS_REGION"/>
    <property type="match status" value="6"/>
</dbReference>
<dbReference type="PROSITE" id="PS50082">
    <property type="entry name" value="WD_REPEATS_2"/>
    <property type="match status" value="6"/>
</dbReference>
<dbReference type="GO" id="GO:0097361">
    <property type="term" value="C:cytosolic [4Fe-4S] assembly targeting complex"/>
    <property type="evidence" value="ECO:0007669"/>
    <property type="project" value="InterPro"/>
</dbReference>
<dbReference type="SMART" id="SM00320">
    <property type="entry name" value="WD40"/>
    <property type="match status" value="7"/>
</dbReference>
<keyword evidence="1 6" id="KW-0853">WD repeat</keyword>
<dbReference type="CDD" id="cd00200">
    <property type="entry name" value="WD40"/>
    <property type="match status" value="1"/>
</dbReference>
<comment type="function">
    <text evidence="5">Essential component of the cytosolic iron-sulfur (Fe/S) protein assembly machinery. Required for the maturation of extramitochondrial Fe/S proteins.</text>
</comment>
<dbReference type="HAMAP" id="MF_03037">
    <property type="entry name" value="ciao1"/>
    <property type="match status" value="1"/>
</dbReference>
<evidence type="ECO:0000256" key="6">
    <source>
        <dbReference type="PROSITE-ProRule" id="PRU00221"/>
    </source>
</evidence>
<dbReference type="FunFam" id="2.130.10.10:FF:000136">
    <property type="entry name" value="Probable cytosolic iron-sulfur protein assembly protein CIAO1"/>
    <property type="match status" value="1"/>
</dbReference>
<dbReference type="InterPro" id="IPR001680">
    <property type="entry name" value="WD40_rpt"/>
</dbReference>
<dbReference type="InterPro" id="IPR024977">
    <property type="entry name" value="Apc4-like_WD40_dom"/>
</dbReference>
<dbReference type="InterPro" id="IPR036322">
    <property type="entry name" value="WD40_repeat_dom_sf"/>
</dbReference>
<dbReference type="GO" id="GO:0016226">
    <property type="term" value="P:iron-sulfur cluster assembly"/>
    <property type="evidence" value="ECO:0007669"/>
    <property type="project" value="UniProtKB-UniRule"/>
</dbReference>
<feature type="repeat" description="WD" evidence="6">
    <location>
        <begin position="145"/>
        <end position="177"/>
    </location>
</feature>
<keyword evidence="2" id="KW-0677">Repeat</keyword>
<organism evidence="8">
    <name type="scientific">Phallusia mammillata</name>
    <dbReference type="NCBI Taxonomy" id="59560"/>
    <lineage>
        <taxon>Eukaryota</taxon>
        <taxon>Metazoa</taxon>
        <taxon>Chordata</taxon>
        <taxon>Tunicata</taxon>
        <taxon>Ascidiacea</taxon>
        <taxon>Phlebobranchia</taxon>
        <taxon>Ascidiidae</taxon>
        <taxon>Phallusia</taxon>
    </lineage>
</organism>
<feature type="repeat" description="WD" evidence="6">
    <location>
        <begin position="56"/>
        <end position="97"/>
    </location>
</feature>
<dbReference type="Gene3D" id="2.130.10.10">
    <property type="entry name" value="YVTN repeat-like/Quinoprotein amine dehydrogenase"/>
    <property type="match status" value="1"/>
</dbReference>
<dbReference type="InterPro" id="IPR028608">
    <property type="entry name" value="CIAO1/Cia1"/>
</dbReference>
<name>A0A6F9D8S6_9ASCI</name>
<evidence type="ECO:0000259" key="7">
    <source>
        <dbReference type="Pfam" id="PF12894"/>
    </source>
</evidence>
<dbReference type="Pfam" id="PF12894">
    <property type="entry name" value="ANAPC4_WD40"/>
    <property type="match status" value="1"/>
</dbReference>
<dbReference type="AlphaFoldDB" id="A0A6F9D8S6"/>
<feature type="repeat" description="WD" evidence="6">
    <location>
        <begin position="100"/>
        <end position="141"/>
    </location>
</feature>
<reference evidence="8" key="1">
    <citation type="submission" date="2020-04" db="EMBL/GenBank/DDBJ databases">
        <authorList>
            <person name="Neveu A P."/>
        </authorList>
    </citation>
    <scope>NUCLEOTIDE SEQUENCE</scope>
    <source>
        <tissue evidence="8">Whole embryo</tissue>
    </source>
</reference>
<dbReference type="Pfam" id="PF00400">
    <property type="entry name" value="WD40"/>
    <property type="match status" value="5"/>
</dbReference>
<sequence>MTPVLECVATLAGHADRVWDVKWNANGTLLASCGTDKTIRIWAKEGDNWICKSILQDGHQRTVRRIGWSPCGNMLASASFDATICVWDKKSGQFESSATLEGHENEVKSVTWSRSGAYLATCSRDKSVWVWTVDEDDDFECAGVLTAHTQDVKDVAWHPTEDILASASYDNDLKIFKEDDDEWICFATLSGHTSTVWTCAWSKDGSKLVSGSDDKTMRIWQRYDPGNMEGIPTHGEDPTWKSVCTISGFHNRPIYSVSWCHESDMIAAACGDNSISIFREDLSSGDTTQPVYEMVCKQHHAHDQDVNAVHWNPQQTGLLASCSDDTTIKLWKISGE</sequence>
<comment type="function">
    <text evidence="3">Key component of the cytosolic iron-sulfur protein assembly (CIA) complex, a multiprotein complex that mediates the incorporation of iron-sulfur cluster into extramitochondrial Fe/S proteins. As a CIA complex component, interacts specifically with CIAO2A or CIAO2B and MMS19 to assist different branches of iron-sulfur protein assembly, depending of its interactors. The complex CIAO1:CIAO2B:MMS19 binds to and facilitates the assembly of most cytosolic-nuclear Fe/S proteins. CIAO1:CIAO2A specifically matures ACO1 and stabilizes IREB2. Seems to specifically modulate the transactivation activity of WT1. As part of the mitotic spindle-associated MMXD complex it may play a role in chromosome segregation.</text>
</comment>
<protein>
    <recommendedName>
        <fullName evidence="5">Probable cytosolic iron-sulfur protein assembly protein CIAO1 homolog</fullName>
    </recommendedName>
</protein>
<evidence type="ECO:0000256" key="2">
    <source>
        <dbReference type="ARBA" id="ARBA00022737"/>
    </source>
</evidence>
<accession>A0A6F9D8S6</accession>
<evidence type="ECO:0000256" key="3">
    <source>
        <dbReference type="ARBA" id="ARBA00060126"/>
    </source>
</evidence>
<comment type="similarity">
    <text evidence="5">Belongs to the WD repeat CIA1 family.</text>
</comment>
<feature type="repeat" description="WD" evidence="6">
    <location>
        <begin position="189"/>
        <end position="221"/>
    </location>
</feature>
<dbReference type="PANTHER" id="PTHR19920:SF0">
    <property type="entry name" value="CYTOSOLIC IRON-SULFUR PROTEIN ASSEMBLY PROTEIN CIAO1-RELATED"/>
    <property type="match status" value="1"/>
</dbReference>
<evidence type="ECO:0000256" key="5">
    <source>
        <dbReference type="HAMAP-Rule" id="MF_03037"/>
    </source>
</evidence>
<gene>
    <name evidence="8" type="primary">Ciao1</name>
</gene>
<proteinExistence type="evidence at transcript level"/>
<feature type="domain" description="Anaphase-promoting complex subunit 4-like WD40" evidence="7">
    <location>
        <begin position="257"/>
        <end position="332"/>
    </location>
</feature>
<dbReference type="PRINTS" id="PR00320">
    <property type="entry name" value="GPROTEINBRPT"/>
</dbReference>
<evidence type="ECO:0000256" key="4">
    <source>
        <dbReference type="ARBA" id="ARBA00065751"/>
    </source>
</evidence>
<dbReference type="PANTHER" id="PTHR19920">
    <property type="entry name" value="WD40 PROTEIN CIAO1"/>
    <property type="match status" value="1"/>
</dbReference>
<evidence type="ECO:0000256" key="1">
    <source>
        <dbReference type="ARBA" id="ARBA00022574"/>
    </source>
</evidence>